<proteinExistence type="predicted"/>
<dbReference type="PANTHER" id="PTHR45749">
    <property type="match status" value="1"/>
</dbReference>
<keyword evidence="3" id="KW-1185">Reference proteome</keyword>
<dbReference type="Pfam" id="PF14291">
    <property type="entry name" value="DUF4371"/>
    <property type="match status" value="1"/>
</dbReference>
<protein>
    <recommendedName>
        <fullName evidence="1">DUF4371 domain-containing protein</fullName>
    </recommendedName>
</protein>
<dbReference type="Proteomes" id="UP001153292">
    <property type="component" value="Chromosome 17"/>
</dbReference>
<dbReference type="EMBL" id="OU963910">
    <property type="protein sequence ID" value="CAH0400600.1"/>
    <property type="molecule type" value="Genomic_DNA"/>
</dbReference>
<feature type="domain" description="DUF4371" evidence="1">
    <location>
        <begin position="92"/>
        <end position="330"/>
    </location>
</feature>
<dbReference type="InterPro" id="IPR025398">
    <property type="entry name" value="DUF4371"/>
</dbReference>
<gene>
    <name evidence="2" type="ORF">CHILSU_LOCUS3795</name>
</gene>
<accession>A0ABN8AWL5</accession>
<evidence type="ECO:0000313" key="3">
    <source>
        <dbReference type="Proteomes" id="UP001153292"/>
    </source>
</evidence>
<dbReference type="InterPro" id="IPR012337">
    <property type="entry name" value="RNaseH-like_sf"/>
</dbReference>
<evidence type="ECO:0000313" key="2">
    <source>
        <dbReference type="EMBL" id="CAH0400600.1"/>
    </source>
</evidence>
<sequence length="596" mass="68215">MSSDVRLLLVRQGSEVVQHMDSVFSEVTRSDAMAKGETRRLKREWFYRKLTNGEKVLRSWMAYSPSKASLFCICCRLFPHNGNDSKFSSADGLNSWWKLNPKVGNHESSVVHCQNFSQWKELELRIRKGLTIDKEAKEVVERETKRWRETLTRMADIIRFLAKQNLALRGHRKDDTSGSRGNFLELVHLLEKYDPVLREHLVSINMGQKISVTYMSSETQNEFIVILGDHVRQQIYRQIKKAKYYSIIFDSTPDISHRDQTSQVLRYVVIENQEVRVVESFIDFIETKSKTAGDIAEMILKKLNSDGLDIMDCRGQAYDNAAVMAGKHTGVQERIKDINLKAEFVPCSNHSLNLVCLHAASVEAKSVTFFGTLERCYAFFSMSTHRWEVLLAATGKSLKRIQDTRWSARGDAVIMMHKHYKEILTALEKLTAPEESSNTRADAGTLLVALESFSFLCFLGFWELVLLEINDAQNYLQTKGLNVQQCAQKISALQTLLVQKRNELVDGALIYSKGLCDELGLSMEPRRRRLKKQTFGDGSTDAGLTYENELRRTLFSSLDRVISEIRSRFQQLDNLAEKFSFLTPAKLLDVTGKKLM</sequence>
<dbReference type="SUPFAM" id="SSF53098">
    <property type="entry name" value="Ribonuclease H-like"/>
    <property type="match status" value="1"/>
</dbReference>
<evidence type="ECO:0000259" key="1">
    <source>
        <dbReference type="Pfam" id="PF14291"/>
    </source>
</evidence>
<dbReference type="PANTHER" id="PTHR45749:SF21">
    <property type="entry name" value="DUF4371 DOMAIN-CONTAINING PROTEIN"/>
    <property type="match status" value="1"/>
</dbReference>
<name>A0ABN8AWL5_CHISP</name>
<reference evidence="2" key="1">
    <citation type="submission" date="2021-12" db="EMBL/GenBank/DDBJ databases">
        <authorList>
            <person name="King R."/>
        </authorList>
    </citation>
    <scope>NUCLEOTIDE SEQUENCE</scope>
</reference>
<organism evidence="2 3">
    <name type="scientific">Chilo suppressalis</name>
    <name type="common">Asiatic rice borer moth</name>
    <dbReference type="NCBI Taxonomy" id="168631"/>
    <lineage>
        <taxon>Eukaryota</taxon>
        <taxon>Metazoa</taxon>
        <taxon>Ecdysozoa</taxon>
        <taxon>Arthropoda</taxon>
        <taxon>Hexapoda</taxon>
        <taxon>Insecta</taxon>
        <taxon>Pterygota</taxon>
        <taxon>Neoptera</taxon>
        <taxon>Endopterygota</taxon>
        <taxon>Lepidoptera</taxon>
        <taxon>Glossata</taxon>
        <taxon>Ditrysia</taxon>
        <taxon>Pyraloidea</taxon>
        <taxon>Crambidae</taxon>
        <taxon>Crambinae</taxon>
        <taxon>Chilo</taxon>
    </lineage>
</organism>